<keyword evidence="3" id="KW-1185">Reference proteome</keyword>
<evidence type="ECO:0000313" key="3">
    <source>
        <dbReference type="Proteomes" id="UP000005439"/>
    </source>
</evidence>
<dbReference type="InterPro" id="IPR000182">
    <property type="entry name" value="GNAT_dom"/>
</dbReference>
<reference evidence="2 3" key="2">
    <citation type="journal article" date="2012" name="Stand. Genomic Sci.">
        <title>Complete genome sequence of the moderately thermophilic mineral-sulfide-oxidizing firmicute Sulfobacillus acidophilus type strain (NAL(T)).</title>
        <authorList>
            <person name="Anderson I."/>
            <person name="Chertkov O."/>
            <person name="Chen A."/>
            <person name="Saunders E."/>
            <person name="Lapidus A."/>
            <person name="Nolan M."/>
            <person name="Lucas S."/>
            <person name="Hammon N."/>
            <person name="Deshpande S."/>
            <person name="Cheng J.F."/>
            <person name="Han C."/>
            <person name="Tapia R."/>
            <person name="Goodwin L.A."/>
            <person name="Pitluck S."/>
            <person name="Liolios K."/>
            <person name="Pagani I."/>
            <person name="Ivanova N."/>
            <person name="Mikhailova N."/>
            <person name="Pati A."/>
            <person name="Palaniappan K."/>
            <person name="Land M."/>
            <person name="Pan C."/>
            <person name="Rohde M."/>
            <person name="Pukall R."/>
            <person name="Goker M."/>
            <person name="Detter J.C."/>
            <person name="Woyke T."/>
            <person name="Bristow J."/>
            <person name="Eisen J.A."/>
            <person name="Markowitz V."/>
            <person name="Hugenholtz P."/>
            <person name="Kyrpides N.C."/>
            <person name="Klenk H.P."/>
            <person name="Mavromatis K."/>
        </authorList>
    </citation>
    <scope>NUCLEOTIDE SEQUENCE [LARGE SCALE GENOMIC DNA]</scope>
    <source>
        <strain evidence="3">ATCC 700253 / DSM 10332 / NAL</strain>
    </source>
</reference>
<evidence type="ECO:0000259" key="1">
    <source>
        <dbReference type="PROSITE" id="PS51186"/>
    </source>
</evidence>
<dbReference type="GO" id="GO:0016747">
    <property type="term" value="F:acyltransferase activity, transferring groups other than amino-acyl groups"/>
    <property type="evidence" value="ECO:0007669"/>
    <property type="project" value="InterPro"/>
</dbReference>
<dbReference type="AlphaFoldDB" id="G8U0G3"/>
<dbReference type="STRING" id="679936.Sulac_3048"/>
<accession>G8U0G3</accession>
<dbReference type="EMBL" id="CP003179">
    <property type="protein sequence ID" value="AEW06505.1"/>
    <property type="molecule type" value="Genomic_DNA"/>
</dbReference>
<sequence length="190" mass="22165">MHLMDHGPYRRLRRLEPGDVARLMEWDNDPEIYQLTGKKFSYELDPKRWWLSLHEDNRRLALGIVNDQQELIGDVELEHITWRAREAELRVSIGDKRYWNQGMGGEAVSEMLMIAFGPLGLEKIYLRVRHDNPRAIRVYQKVGFQPVGRLKATGHLAGMADLILMEVTPKTYQPWKVRAASALWFRTPVS</sequence>
<name>G8U0G3_SULAD</name>
<dbReference type="PANTHER" id="PTHR43415">
    <property type="entry name" value="SPERMIDINE N(1)-ACETYLTRANSFERASE"/>
    <property type="match status" value="1"/>
</dbReference>
<evidence type="ECO:0000313" key="2">
    <source>
        <dbReference type="EMBL" id="AEW06505.1"/>
    </source>
</evidence>
<gene>
    <name evidence="2" type="ordered locus">Sulac_3048</name>
</gene>
<dbReference type="HOGENOM" id="CLU_013985_3_2_9"/>
<feature type="domain" description="N-acetyltransferase" evidence="1">
    <location>
        <begin position="10"/>
        <end position="170"/>
    </location>
</feature>
<dbReference type="InterPro" id="IPR016181">
    <property type="entry name" value="Acyl_CoA_acyltransferase"/>
</dbReference>
<proteinExistence type="predicted"/>
<protein>
    <submittedName>
        <fullName evidence="2">GCN5-related N-acetyltransferase</fullName>
    </submittedName>
</protein>
<dbReference type="Pfam" id="PF13302">
    <property type="entry name" value="Acetyltransf_3"/>
    <property type="match status" value="1"/>
</dbReference>
<dbReference type="Gene3D" id="3.40.630.30">
    <property type="match status" value="1"/>
</dbReference>
<dbReference type="KEGG" id="sap:Sulac_3048"/>
<reference evidence="3" key="1">
    <citation type="submission" date="2011-12" db="EMBL/GenBank/DDBJ databases">
        <title>The complete genome of chromosome of Sulfobacillus acidophilus DSM 10332.</title>
        <authorList>
            <person name="Lucas S."/>
            <person name="Han J."/>
            <person name="Lapidus A."/>
            <person name="Bruce D."/>
            <person name="Goodwin L."/>
            <person name="Pitluck S."/>
            <person name="Peters L."/>
            <person name="Kyrpides N."/>
            <person name="Mavromatis K."/>
            <person name="Ivanova N."/>
            <person name="Mikhailova N."/>
            <person name="Chertkov O."/>
            <person name="Saunders E."/>
            <person name="Detter J.C."/>
            <person name="Tapia R."/>
            <person name="Han C."/>
            <person name="Land M."/>
            <person name="Hauser L."/>
            <person name="Markowitz V."/>
            <person name="Cheng J.-F."/>
            <person name="Hugenholtz P."/>
            <person name="Woyke T."/>
            <person name="Wu D."/>
            <person name="Pukall R."/>
            <person name="Gehrich-Schroeter G."/>
            <person name="Schneider S."/>
            <person name="Klenk H.-P."/>
            <person name="Eisen J.A."/>
        </authorList>
    </citation>
    <scope>NUCLEOTIDE SEQUENCE [LARGE SCALE GENOMIC DNA]</scope>
    <source>
        <strain evidence="3">ATCC 700253 / DSM 10332 / NAL</strain>
    </source>
</reference>
<dbReference type="Proteomes" id="UP000005439">
    <property type="component" value="Chromosome"/>
</dbReference>
<dbReference type="PROSITE" id="PS51186">
    <property type="entry name" value="GNAT"/>
    <property type="match status" value="1"/>
</dbReference>
<dbReference type="SUPFAM" id="SSF55729">
    <property type="entry name" value="Acyl-CoA N-acyltransferases (Nat)"/>
    <property type="match status" value="1"/>
</dbReference>
<dbReference type="PANTHER" id="PTHR43415:SF3">
    <property type="entry name" value="GNAT-FAMILY ACETYLTRANSFERASE"/>
    <property type="match status" value="1"/>
</dbReference>
<organism evidence="2 3">
    <name type="scientific">Sulfobacillus acidophilus (strain ATCC 700253 / DSM 10332 / NAL)</name>
    <dbReference type="NCBI Taxonomy" id="679936"/>
    <lineage>
        <taxon>Bacteria</taxon>
        <taxon>Bacillati</taxon>
        <taxon>Bacillota</taxon>
        <taxon>Clostridia</taxon>
        <taxon>Eubacteriales</taxon>
        <taxon>Clostridiales Family XVII. Incertae Sedis</taxon>
        <taxon>Sulfobacillus</taxon>
    </lineage>
</organism>